<dbReference type="EMBL" id="MIHC01000007">
    <property type="protein sequence ID" value="ODR08734.1"/>
    <property type="molecule type" value="Genomic_DNA"/>
</dbReference>
<dbReference type="PANTHER" id="PTHR30055">
    <property type="entry name" value="HTH-TYPE TRANSCRIPTIONAL REGULATOR RUTR"/>
    <property type="match status" value="1"/>
</dbReference>
<protein>
    <submittedName>
        <fullName evidence="5">TetR family transcriptional regulator</fullName>
    </submittedName>
</protein>
<dbReference type="PANTHER" id="PTHR30055:SF226">
    <property type="entry name" value="HTH-TYPE TRANSCRIPTIONAL REGULATOR PKSA"/>
    <property type="match status" value="1"/>
</dbReference>
<dbReference type="SUPFAM" id="SSF46689">
    <property type="entry name" value="Homeodomain-like"/>
    <property type="match status" value="1"/>
</dbReference>
<organism evidence="5 6">
    <name type="scientific">Mycobacterium sherrisii</name>
    <dbReference type="NCBI Taxonomy" id="243061"/>
    <lineage>
        <taxon>Bacteria</taxon>
        <taxon>Bacillati</taxon>
        <taxon>Actinomycetota</taxon>
        <taxon>Actinomycetes</taxon>
        <taxon>Mycobacteriales</taxon>
        <taxon>Mycobacteriaceae</taxon>
        <taxon>Mycobacterium</taxon>
        <taxon>Mycobacterium simiae complex</taxon>
    </lineage>
</organism>
<evidence type="ECO:0000256" key="1">
    <source>
        <dbReference type="ARBA" id="ARBA00023125"/>
    </source>
</evidence>
<name>A0A1E3T2W1_9MYCO</name>
<dbReference type="SUPFAM" id="SSF48498">
    <property type="entry name" value="Tetracyclin repressor-like, C-terminal domain"/>
    <property type="match status" value="1"/>
</dbReference>
<dbReference type="PROSITE" id="PS50977">
    <property type="entry name" value="HTH_TETR_2"/>
    <property type="match status" value="1"/>
</dbReference>
<dbReference type="InterPro" id="IPR036271">
    <property type="entry name" value="Tet_transcr_reg_TetR-rel_C_sf"/>
</dbReference>
<dbReference type="Proteomes" id="UP000094224">
    <property type="component" value="Unassembled WGS sequence"/>
</dbReference>
<dbReference type="PRINTS" id="PR00455">
    <property type="entry name" value="HTHTETR"/>
</dbReference>
<dbReference type="InterPro" id="IPR009057">
    <property type="entry name" value="Homeodomain-like_sf"/>
</dbReference>
<accession>A0A1E3T2W1</accession>
<dbReference type="GO" id="GO:0003700">
    <property type="term" value="F:DNA-binding transcription factor activity"/>
    <property type="evidence" value="ECO:0007669"/>
    <property type="project" value="TreeGrafter"/>
</dbReference>
<proteinExistence type="predicted"/>
<feature type="DNA-binding region" description="H-T-H motif" evidence="2">
    <location>
        <begin position="36"/>
        <end position="55"/>
    </location>
</feature>
<keyword evidence="1 2" id="KW-0238">DNA-binding</keyword>
<dbReference type="AlphaFoldDB" id="A0A1E3T2W1"/>
<evidence type="ECO:0000256" key="2">
    <source>
        <dbReference type="PROSITE-ProRule" id="PRU00335"/>
    </source>
</evidence>
<gene>
    <name evidence="5" type="ORF">BHQ21_06065</name>
</gene>
<feature type="domain" description="HTH tetR-type" evidence="4">
    <location>
        <begin position="13"/>
        <end position="73"/>
    </location>
</feature>
<dbReference type="InterPro" id="IPR050109">
    <property type="entry name" value="HTH-type_TetR-like_transc_reg"/>
</dbReference>
<dbReference type="GO" id="GO:0000976">
    <property type="term" value="F:transcription cis-regulatory region binding"/>
    <property type="evidence" value="ECO:0007669"/>
    <property type="project" value="TreeGrafter"/>
</dbReference>
<comment type="caution">
    <text evidence="5">The sequence shown here is derived from an EMBL/GenBank/DDBJ whole genome shotgun (WGS) entry which is preliminary data.</text>
</comment>
<feature type="region of interest" description="Disordered" evidence="3">
    <location>
        <begin position="207"/>
        <end position="231"/>
    </location>
</feature>
<evidence type="ECO:0000313" key="6">
    <source>
        <dbReference type="Proteomes" id="UP000094224"/>
    </source>
</evidence>
<sequence length="231" mass="25444">MTTLGRPVGADSEQTRRRIITAAMRCVAEVGYSQATIREIARAAGMTSGSLYHYFPTKSALLTATGEEIEAIVAPRLRSAGQQHDHVADRIDAVLDESARLIRDYPYLTGFLRALRAESTAQSRCGAAEYPGSRALHDVVTEIVGEARSSGTLCAETDTRSAAEAICALVRGLSEQADSLRPQAYRAALTSAKRMIRGTLFAQRLTERPHRDADQHQVLEQELPRQRREHR</sequence>
<reference evidence="6" key="1">
    <citation type="submission" date="2016-09" db="EMBL/GenBank/DDBJ databases">
        <authorList>
            <person name="Greninger A.L."/>
            <person name="Jerome K.R."/>
            <person name="Mcnair B."/>
            <person name="Wallis C."/>
            <person name="Fang F."/>
        </authorList>
    </citation>
    <scope>NUCLEOTIDE SEQUENCE [LARGE SCALE GENOMIC DNA]</scope>
    <source>
        <strain evidence="6">BC1_M4</strain>
    </source>
</reference>
<evidence type="ECO:0000313" key="5">
    <source>
        <dbReference type="EMBL" id="ODR08734.1"/>
    </source>
</evidence>
<evidence type="ECO:0000256" key="3">
    <source>
        <dbReference type="SAM" id="MobiDB-lite"/>
    </source>
</evidence>
<dbReference type="InterPro" id="IPR001647">
    <property type="entry name" value="HTH_TetR"/>
</dbReference>
<dbReference type="Pfam" id="PF00440">
    <property type="entry name" value="TetR_N"/>
    <property type="match status" value="1"/>
</dbReference>
<keyword evidence="6" id="KW-1185">Reference proteome</keyword>
<evidence type="ECO:0000259" key="4">
    <source>
        <dbReference type="PROSITE" id="PS50977"/>
    </source>
</evidence>
<dbReference type="Gene3D" id="1.10.357.10">
    <property type="entry name" value="Tetracycline Repressor, domain 2"/>
    <property type="match status" value="1"/>
</dbReference>